<evidence type="ECO:0000313" key="10">
    <source>
        <dbReference type="EMBL" id="MCC9645047.1"/>
    </source>
</evidence>
<keyword evidence="3" id="KW-0479">Metal-binding</keyword>
<dbReference type="PANTHER" id="PTHR45953:SF1">
    <property type="entry name" value="IDURONATE 2-SULFATASE"/>
    <property type="match status" value="1"/>
</dbReference>
<dbReference type="PANTHER" id="PTHR45953">
    <property type="entry name" value="IDURONATE 2-SULFATASE"/>
    <property type="match status" value="1"/>
</dbReference>
<keyword evidence="5" id="KW-0378">Hydrolase</keyword>
<comment type="caution">
    <text evidence="10">The sequence shown here is derived from an EMBL/GenBank/DDBJ whole genome shotgun (WGS) entry which is preliminary data.</text>
</comment>
<evidence type="ECO:0000256" key="1">
    <source>
        <dbReference type="ARBA" id="ARBA00001913"/>
    </source>
</evidence>
<feature type="domain" description="Sulfatase N-terminal" evidence="9">
    <location>
        <begin position="43"/>
        <end position="398"/>
    </location>
</feature>
<dbReference type="EMBL" id="JAJKFW010000063">
    <property type="protein sequence ID" value="MCC9645047.1"/>
    <property type="molecule type" value="Genomic_DNA"/>
</dbReference>
<evidence type="ECO:0000256" key="5">
    <source>
        <dbReference type="ARBA" id="ARBA00022801"/>
    </source>
</evidence>
<dbReference type="InterPro" id="IPR035874">
    <property type="entry name" value="IDS"/>
</dbReference>
<dbReference type="InterPro" id="IPR000917">
    <property type="entry name" value="Sulfatase_N"/>
</dbReference>
<accession>A0ABS8NNC4</accession>
<name>A0ABS8NNC4_9BACT</name>
<evidence type="ECO:0000259" key="9">
    <source>
        <dbReference type="Pfam" id="PF00884"/>
    </source>
</evidence>
<evidence type="ECO:0000256" key="8">
    <source>
        <dbReference type="SAM" id="SignalP"/>
    </source>
</evidence>
<keyword evidence="6" id="KW-0106">Calcium</keyword>
<dbReference type="CDD" id="cd16030">
    <property type="entry name" value="iduronate-2-sulfatase"/>
    <property type="match status" value="1"/>
</dbReference>
<sequence>MFHPSSSPKRLAAFCLLAMTAAISGGRLPAEQPNNGTSTERLNVLFIISDDLTSTALSCYGNEVCQTPNIDSLAAEGTRFTRAYCQATYCGPSRASFLSGYYPHATEVFGYVSPRSKIGDRWTWPQCFREQGYETTRVSKIFHMGVPGGIQEGGDGRNHNQGNGADDPVSWTHRFNSPGPEWKAPGEGETLESNPDGKRPVVGGNTFVVVEAEGDDLVHSDGKTADKAVQLINQQHDQPFWLGIGFVRPHVPFVAPAKYFEPFKPFRNRQLPERLDNDWDDIPKLGINYKTSLNMQMDLRKQRKALGAYYASVAFIDAQVGKVMAALKASGQDKNTIVIFTSDHGYHLGEHDFWAKVSLRDESAQVPLIIRVPGQRPAVCHSFVELLDLYPTTAKLCGLDVPANVQGRDITSLLKDPEASVRDEAFCVAPMRKGFLIRTNRWAYLQYREDGSGGAELFDMREDPKQFHNLIDSPEHEDVVREMQARLHAKLAAVRDNDL</sequence>
<comment type="cofactor">
    <cofactor evidence="1">
        <name>Ca(2+)</name>
        <dbReference type="ChEBI" id="CHEBI:29108"/>
    </cofactor>
</comment>
<evidence type="ECO:0000256" key="2">
    <source>
        <dbReference type="ARBA" id="ARBA00008779"/>
    </source>
</evidence>
<evidence type="ECO:0000256" key="4">
    <source>
        <dbReference type="ARBA" id="ARBA00022729"/>
    </source>
</evidence>
<gene>
    <name evidence="10" type="ORF">LOC71_22445</name>
</gene>
<dbReference type="Gene3D" id="3.40.720.10">
    <property type="entry name" value="Alkaline Phosphatase, subunit A"/>
    <property type="match status" value="1"/>
</dbReference>
<keyword evidence="4 8" id="KW-0732">Signal</keyword>
<dbReference type="Pfam" id="PF00884">
    <property type="entry name" value="Sulfatase"/>
    <property type="match status" value="1"/>
</dbReference>
<dbReference type="RefSeq" id="WP_230276702.1">
    <property type="nucleotide sequence ID" value="NZ_JAJKFW010000063.1"/>
</dbReference>
<organism evidence="10 11">
    <name type="scientific">Rhodopirellula halodulae</name>
    <dbReference type="NCBI Taxonomy" id="2894198"/>
    <lineage>
        <taxon>Bacteria</taxon>
        <taxon>Pseudomonadati</taxon>
        <taxon>Planctomycetota</taxon>
        <taxon>Planctomycetia</taxon>
        <taxon>Pirellulales</taxon>
        <taxon>Pirellulaceae</taxon>
        <taxon>Rhodopirellula</taxon>
    </lineage>
</organism>
<dbReference type="Proteomes" id="UP001430306">
    <property type="component" value="Unassembled WGS sequence"/>
</dbReference>
<evidence type="ECO:0000256" key="3">
    <source>
        <dbReference type="ARBA" id="ARBA00022723"/>
    </source>
</evidence>
<dbReference type="InterPro" id="IPR017850">
    <property type="entry name" value="Alkaline_phosphatase_core_sf"/>
</dbReference>
<keyword evidence="11" id="KW-1185">Reference proteome</keyword>
<reference evidence="10" key="1">
    <citation type="submission" date="2021-11" db="EMBL/GenBank/DDBJ databases">
        <title>Genome sequence.</title>
        <authorList>
            <person name="Sun Q."/>
        </authorList>
    </citation>
    <scope>NUCLEOTIDE SEQUENCE</scope>
    <source>
        <strain evidence="10">JC740</strain>
    </source>
</reference>
<feature type="region of interest" description="Disordered" evidence="7">
    <location>
        <begin position="177"/>
        <end position="200"/>
    </location>
</feature>
<protein>
    <submittedName>
        <fullName evidence="10">Sulfatase</fullName>
    </submittedName>
</protein>
<dbReference type="SUPFAM" id="SSF53649">
    <property type="entry name" value="Alkaline phosphatase-like"/>
    <property type="match status" value="1"/>
</dbReference>
<evidence type="ECO:0000256" key="6">
    <source>
        <dbReference type="ARBA" id="ARBA00022837"/>
    </source>
</evidence>
<comment type="similarity">
    <text evidence="2">Belongs to the sulfatase family.</text>
</comment>
<evidence type="ECO:0000313" key="11">
    <source>
        <dbReference type="Proteomes" id="UP001430306"/>
    </source>
</evidence>
<feature type="signal peptide" evidence="8">
    <location>
        <begin position="1"/>
        <end position="24"/>
    </location>
</feature>
<proteinExistence type="inferred from homology"/>
<evidence type="ECO:0000256" key="7">
    <source>
        <dbReference type="SAM" id="MobiDB-lite"/>
    </source>
</evidence>
<feature type="chain" id="PRO_5045876832" evidence="8">
    <location>
        <begin position="25"/>
        <end position="499"/>
    </location>
</feature>